<evidence type="ECO:0000313" key="3">
    <source>
        <dbReference type="Proteomes" id="UP001140502"/>
    </source>
</evidence>
<dbReference type="Proteomes" id="UP001140502">
    <property type="component" value="Unassembled WGS sequence"/>
</dbReference>
<dbReference type="OrthoDB" id="20872at2759"/>
<organism evidence="2 3">
    <name type="scientific">Fusarium piperis</name>
    <dbReference type="NCBI Taxonomy" id="1435070"/>
    <lineage>
        <taxon>Eukaryota</taxon>
        <taxon>Fungi</taxon>
        <taxon>Dikarya</taxon>
        <taxon>Ascomycota</taxon>
        <taxon>Pezizomycotina</taxon>
        <taxon>Sordariomycetes</taxon>
        <taxon>Hypocreomycetidae</taxon>
        <taxon>Hypocreales</taxon>
        <taxon>Nectriaceae</taxon>
        <taxon>Fusarium</taxon>
        <taxon>Fusarium solani species complex</taxon>
    </lineage>
</organism>
<evidence type="ECO:0000256" key="1">
    <source>
        <dbReference type="SAM" id="MobiDB-lite"/>
    </source>
</evidence>
<dbReference type="AlphaFoldDB" id="A0A9W8W901"/>
<evidence type="ECO:0000313" key="2">
    <source>
        <dbReference type="EMBL" id="KAJ4316001.1"/>
    </source>
</evidence>
<sequence>MSTNEISQRKSRANNVLASKSRHPCLKSPLSQLVSWLGQFNDMSVNEMATTTTVAASAQSCSQSFQSCINKAAQIHHRELSLVEDQHARFAIWAANIRVFSTGRDSLDHRLREASDVQDAVVGLLQALDYRIQSCSNILEPMAEKNTGKLLERVPEDLDQAVEGISKELTLLHKISNTIRRASKEKQNIQAEKSFNIQDDEGNDAEPFLRQLFSNQIRDRFPGISDNIQQRLANSMVLRRKRIMYRRKRYGKQPIRLPKAPLPPTVSAPKVKPNVGVQREPVKQQATPASTPSIVPSVPQTATTLVADKFQQAAAPSIISASKTVALSSHDQLQFPPAPCGALMKRYRRFKKEQDEQLKAILEAVPGYYGPKVPPAPDARNVIRNHRASHKQTLDNYWDECLGAVGEVVCQFCFYALPVRDVVQESKWRLHVKNDLDPYVCLFEKCDSPEHLYNHRDAWLKHMKQHAMRWRCTSKSHPVVVCDTKDEYINHMKTSHGDKFNDAQLGVLGDRNGRATGPLFTSCPLCGVEEAKGSMEDHVVGHMRFLALKSLPATQEELNDESDSDDSAAASKPNSRSTIDNDGERYTPLHPDDIFHILNSNRPHDESIEFVNMTVFEGIPDDEWRLFEWGFIPSSHGTVAYYGQDAIITELFLAANGMTPTGELGSSGRRIFRLDPNCAICAAPASRVCECEAKALDIAVRQQDVKVFEPMRVQARNWVRKRAQDFINNDFKAEGSETNAPIRVLNARWQRVERSKKKDFQTSIPRNLIISSQ</sequence>
<protein>
    <submittedName>
        <fullName evidence="2">Uncharacterized protein</fullName>
    </submittedName>
</protein>
<name>A0A9W8W901_9HYPO</name>
<dbReference type="EMBL" id="JAPEUR010000190">
    <property type="protein sequence ID" value="KAJ4316001.1"/>
    <property type="molecule type" value="Genomic_DNA"/>
</dbReference>
<feature type="compositionally biased region" description="Acidic residues" evidence="1">
    <location>
        <begin position="557"/>
        <end position="566"/>
    </location>
</feature>
<dbReference type="PANTHER" id="PTHR35391">
    <property type="entry name" value="C2H2-TYPE DOMAIN-CONTAINING PROTEIN-RELATED"/>
    <property type="match status" value="1"/>
</dbReference>
<reference evidence="2" key="1">
    <citation type="submission" date="2022-10" db="EMBL/GenBank/DDBJ databases">
        <title>Tapping the CABI collections for fungal endophytes: first genome assemblies for Collariella, Neodidymelliopsis, Ascochyta clinopodiicola, Didymella pomorum, Didymosphaeria variabile, Neocosmospora piperis and Neocucurbitaria cava.</title>
        <authorList>
            <person name="Hill R."/>
        </authorList>
    </citation>
    <scope>NUCLEOTIDE SEQUENCE</scope>
    <source>
        <strain evidence="2">IMI 366586</strain>
    </source>
</reference>
<proteinExistence type="predicted"/>
<keyword evidence="3" id="KW-1185">Reference proteome</keyword>
<feature type="region of interest" description="Disordered" evidence="1">
    <location>
        <begin position="555"/>
        <end position="586"/>
    </location>
</feature>
<gene>
    <name evidence="2" type="ORF">N0V84_008065</name>
</gene>
<accession>A0A9W8W901</accession>
<comment type="caution">
    <text evidence="2">The sequence shown here is derived from an EMBL/GenBank/DDBJ whole genome shotgun (WGS) entry which is preliminary data.</text>
</comment>
<dbReference type="PANTHER" id="PTHR35391:SF7">
    <property type="entry name" value="C2H2-TYPE DOMAIN-CONTAINING PROTEIN"/>
    <property type="match status" value="1"/>
</dbReference>